<gene>
    <name evidence="1" type="ORF">E6O75_ATG03764</name>
</gene>
<comment type="caution">
    <text evidence="1">The sequence shown here is derived from an EMBL/GenBank/DDBJ whole genome shotgun (WGS) entry which is preliminary data.</text>
</comment>
<reference evidence="1 2" key="1">
    <citation type="submission" date="2019-04" db="EMBL/GenBank/DDBJ databases">
        <title>High contiguity whole genome sequence and gene annotation resource for two Venturia nashicola isolates.</title>
        <authorList>
            <person name="Prokchorchik M."/>
            <person name="Won K."/>
            <person name="Lee Y."/>
            <person name="Choi E.D."/>
            <person name="Segonzac C."/>
            <person name="Sohn K.H."/>
        </authorList>
    </citation>
    <scope>NUCLEOTIDE SEQUENCE [LARGE SCALE GENOMIC DNA]</scope>
    <source>
        <strain evidence="1 2">PRI2</strain>
    </source>
</reference>
<keyword evidence="2" id="KW-1185">Reference proteome</keyword>
<protein>
    <submittedName>
        <fullName evidence="1">Uncharacterized protein</fullName>
    </submittedName>
</protein>
<accession>A0A4Z1PJF6</accession>
<dbReference type="EMBL" id="SNSC02000003">
    <property type="protein sequence ID" value="TID25901.1"/>
    <property type="molecule type" value="Genomic_DNA"/>
</dbReference>
<name>A0A4Z1PJF6_9PEZI</name>
<sequence length="100" mass="11297">METGISYCRQEPSILHESILLTYHISSAYVSSLATPILQASYQKEMRRPAYRVSGVISGWTQRSQMETLAKLLAYGINAYDRFSSYILDNMASDLCCIAF</sequence>
<evidence type="ECO:0000313" key="2">
    <source>
        <dbReference type="Proteomes" id="UP000298493"/>
    </source>
</evidence>
<dbReference type="AlphaFoldDB" id="A0A4Z1PJF6"/>
<evidence type="ECO:0000313" key="1">
    <source>
        <dbReference type="EMBL" id="TID25901.1"/>
    </source>
</evidence>
<organism evidence="1 2">
    <name type="scientific">Venturia nashicola</name>
    <dbReference type="NCBI Taxonomy" id="86259"/>
    <lineage>
        <taxon>Eukaryota</taxon>
        <taxon>Fungi</taxon>
        <taxon>Dikarya</taxon>
        <taxon>Ascomycota</taxon>
        <taxon>Pezizomycotina</taxon>
        <taxon>Dothideomycetes</taxon>
        <taxon>Pleosporomycetidae</taxon>
        <taxon>Venturiales</taxon>
        <taxon>Venturiaceae</taxon>
        <taxon>Venturia</taxon>
    </lineage>
</organism>
<proteinExistence type="predicted"/>
<dbReference type="Proteomes" id="UP000298493">
    <property type="component" value="Unassembled WGS sequence"/>
</dbReference>